<evidence type="ECO:0000313" key="2">
    <source>
        <dbReference type="Proteomes" id="UP000682782"/>
    </source>
</evidence>
<reference evidence="1" key="1">
    <citation type="submission" date="2021-01" db="EMBL/GenBank/DDBJ databases">
        <title>Complete genome sequence of Clostridiales bacterium R-7.</title>
        <authorList>
            <person name="Mahoney-Kurpe S.C."/>
            <person name="Palevich N."/>
            <person name="Koike S."/>
            <person name="Moon C.D."/>
            <person name="Attwood G.T."/>
        </authorList>
    </citation>
    <scope>NUCLEOTIDE SEQUENCE</scope>
    <source>
        <strain evidence="1">R-7</strain>
    </source>
</reference>
<keyword evidence="2" id="KW-1185">Reference proteome</keyword>
<dbReference type="EMBL" id="CP068393">
    <property type="protein sequence ID" value="QUC68453.1"/>
    <property type="molecule type" value="Genomic_DNA"/>
</dbReference>
<gene>
    <name evidence="1" type="ORF">JYE49_07120</name>
</gene>
<name>A0AC61NMX8_9FIRM</name>
<evidence type="ECO:0000313" key="1">
    <source>
        <dbReference type="EMBL" id="QUC68453.1"/>
    </source>
</evidence>
<accession>A0AC61NMX8</accession>
<proteinExistence type="predicted"/>
<protein>
    <submittedName>
        <fullName evidence="1">Metallophosphoesterase</fullName>
    </submittedName>
</protein>
<organism evidence="1 2">
    <name type="scientific">Aristaeella hokkaidonensis</name>
    <dbReference type="NCBI Taxonomy" id="3046382"/>
    <lineage>
        <taxon>Bacteria</taxon>
        <taxon>Bacillati</taxon>
        <taxon>Bacillota</taxon>
        <taxon>Clostridia</taxon>
        <taxon>Eubacteriales</taxon>
        <taxon>Aristaeellaceae</taxon>
        <taxon>Aristaeella</taxon>
    </lineage>
</organism>
<sequence>MLFATSDLHGFPLDKFLKMLEKAGFSSSDHLYVIGDVIDRFGDGGIAMLRWMMRQENVTFIKGNHEDMLLKCDFLFTRDESQAEEESLTSEQERALKHWNRNGSSITIENMMKLKEKDPEELNRLLDYIRSASVYVETAVPMKRFVLVHGGLKDFAPEKRMDEYDAFELMWTRPVLEDRYWDNKLVIIGHTPTHEYGVGADGQMLVTKTWVDIDTGAADGGSPMLLRLDDTHPFYTEYRNE</sequence>
<dbReference type="Proteomes" id="UP000682782">
    <property type="component" value="Chromosome"/>
</dbReference>